<name>A0A5N6IJV2_9EURO</name>
<dbReference type="Proteomes" id="UP000326289">
    <property type="component" value="Unassembled WGS sequence"/>
</dbReference>
<accession>A0A5N6IJV2</accession>
<sequence length="115" mass="12610">MYNLTGRKGGGIIWDGKVKKETQQVACMICRYSASLTGGPRLEARNINLPESASSLPMVSAAKINTGSLFENAVRMTGGKCLNLFIDPYKMCNQRLLVDYWPGLNVLMFVVDGFG</sequence>
<reference evidence="1 2" key="1">
    <citation type="submission" date="2019-04" db="EMBL/GenBank/DDBJ databases">
        <title>Fungal friends and foes A comparative genomics study of 23 Aspergillus species from section Flavi.</title>
        <authorList>
            <consortium name="DOE Joint Genome Institute"/>
            <person name="Kjaerbolling I."/>
            <person name="Vesth T.C."/>
            <person name="Frisvad J.C."/>
            <person name="Nybo J.L."/>
            <person name="Theobald S."/>
            <person name="Kildgaard S."/>
            <person name="Petersen T.I."/>
            <person name="Kuo A."/>
            <person name="Sato A."/>
            <person name="Lyhne E.K."/>
            <person name="Kogle M.E."/>
            <person name="Wiebenga A."/>
            <person name="Kun R.S."/>
            <person name="Lubbers R.J."/>
            <person name="Makela M.R."/>
            <person name="Barry K."/>
            <person name="Chovatia M."/>
            <person name="Clum A."/>
            <person name="Daum C."/>
            <person name="Haridas S."/>
            <person name="He G."/>
            <person name="LaButti K."/>
            <person name="Lipzen A."/>
            <person name="Mondo S."/>
            <person name="Pangilinan J."/>
            <person name="Riley R."/>
            <person name="Salamov A."/>
            <person name="Simmons B.A."/>
            <person name="Magnuson J.K."/>
            <person name="Henrissat B."/>
            <person name="Mortensen U.H."/>
            <person name="Larsen T.O."/>
            <person name="De vries R.P."/>
            <person name="Grigoriev I.V."/>
            <person name="Machida M."/>
            <person name="Baker S.E."/>
            <person name="Andersen M.R."/>
        </authorList>
    </citation>
    <scope>NUCLEOTIDE SEQUENCE [LARGE SCALE GENOMIC DNA]</scope>
    <source>
        <strain evidence="1 2">CBS 117635</strain>
    </source>
</reference>
<gene>
    <name evidence="1" type="ORF">BDV30DRAFT_247217</name>
</gene>
<evidence type="ECO:0000313" key="2">
    <source>
        <dbReference type="Proteomes" id="UP000326289"/>
    </source>
</evidence>
<organism evidence="1 2">
    <name type="scientific">Aspergillus minisclerotigenes</name>
    <dbReference type="NCBI Taxonomy" id="656917"/>
    <lineage>
        <taxon>Eukaryota</taxon>
        <taxon>Fungi</taxon>
        <taxon>Dikarya</taxon>
        <taxon>Ascomycota</taxon>
        <taxon>Pezizomycotina</taxon>
        <taxon>Eurotiomycetes</taxon>
        <taxon>Eurotiomycetidae</taxon>
        <taxon>Eurotiales</taxon>
        <taxon>Aspergillaceae</taxon>
        <taxon>Aspergillus</taxon>
        <taxon>Aspergillus subgen. Circumdati</taxon>
    </lineage>
</organism>
<evidence type="ECO:0000313" key="1">
    <source>
        <dbReference type="EMBL" id="KAB8266962.1"/>
    </source>
</evidence>
<dbReference type="AlphaFoldDB" id="A0A5N6IJV2"/>
<dbReference type="EMBL" id="ML732925">
    <property type="protein sequence ID" value="KAB8266962.1"/>
    <property type="molecule type" value="Genomic_DNA"/>
</dbReference>
<proteinExistence type="predicted"/>
<keyword evidence="2" id="KW-1185">Reference proteome</keyword>
<protein>
    <submittedName>
        <fullName evidence="1">Uncharacterized protein</fullName>
    </submittedName>
</protein>